<evidence type="ECO:0000256" key="3">
    <source>
        <dbReference type="ARBA" id="ARBA00023002"/>
    </source>
</evidence>
<evidence type="ECO:0000313" key="8">
    <source>
        <dbReference type="Proteomes" id="UP000184268"/>
    </source>
</evidence>
<comment type="catalytic activity">
    <reaction evidence="6">
        <text>precorrin-2 + NAD(+) = sirohydrochlorin + NADH + 2 H(+)</text>
        <dbReference type="Rhea" id="RHEA:15613"/>
        <dbReference type="ChEBI" id="CHEBI:15378"/>
        <dbReference type="ChEBI" id="CHEBI:57540"/>
        <dbReference type="ChEBI" id="CHEBI:57945"/>
        <dbReference type="ChEBI" id="CHEBI:58351"/>
        <dbReference type="ChEBI" id="CHEBI:58827"/>
        <dbReference type="EC" id="1.3.1.76"/>
    </reaction>
</comment>
<evidence type="ECO:0000256" key="4">
    <source>
        <dbReference type="ARBA" id="ARBA00023027"/>
    </source>
</evidence>
<dbReference type="InterPro" id="IPR036291">
    <property type="entry name" value="NAD(P)-bd_dom_sf"/>
</dbReference>
<dbReference type="UniPathway" id="UPA00262">
    <property type="reaction ID" value="UER00222"/>
</dbReference>
<sequence>MRYLPLFHDTRHLKVLVVGGGEVAARKVALWARSQATITIVSPALVPSLSERVANGTVNHIPSPILEQHLDGQDGVVVATDDAELNRQVAHWARARRQWVNVVDDPEACSVITPAIVDRSPIVVAIGSEGAAPVLVRTLRAQLETLLPTSLGQLAEFIGGQRQRVQQAVAQPRALWERFVARNGLSWNETSPALLTELEQQVDSETESGRIWWVAAGVEAGLLPIDALPQLQRLDRVVLVDEPSERLTELWRRDASVHRIGECGAEQVNAWLAQGEQLLLVAASQSPWQAHWPQLQVLAPGQVPD</sequence>
<dbReference type="OrthoDB" id="9815856at2"/>
<dbReference type="AlphaFoldDB" id="A0A1M5S6C9"/>
<gene>
    <name evidence="7" type="ORF">SAMN02745129_1885</name>
</gene>
<keyword evidence="8" id="KW-1185">Reference proteome</keyword>
<dbReference type="Proteomes" id="UP000184268">
    <property type="component" value="Unassembled WGS sequence"/>
</dbReference>
<reference evidence="7 8" key="1">
    <citation type="submission" date="2016-11" db="EMBL/GenBank/DDBJ databases">
        <authorList>
            <person name="Jaros S."/>
            <person name="Januszkiewicz K."/>
            <person name="Wedrychowicz H."/>
        </authorList>
    </citation>
    <scope>NUCLEOTIDE SEQUENCE [LARGE SCALE GENOMIC DNA]</scope>
    <source>
        <strain evidence="7 8">DSM 16917</strain>
    </source>
</reference>
<dbReference type="RefSeq" id="WP_067662996.1">
    <property type="nucleotide sequence ID" value="NZ_FQXG01000002.1"/>
</dbReference>
<dbReference type="EC" id="1.3.1.76" evidence="2"/>
<dbReference type="InterPro" id="IPR006367">
    <property type="entry name" value="Sirohaem_synthase_N"/>
</dbReference>
<dbReference type="GO" id="GO:0019354">
    <property type="term" value="P:siroheme biosynthetic process"/>
    <property type="evidence" value="ECO:0007669"/>
    <property type="project" value="UniProtKB-UniPathway"/>
</dbReference>
<accession>A0A1M5S6C9</accession>
<dbReference type="InterPro" id="IPR028161">
    <property type="entry name" value="Met8-like"/>
</dbReference>
<evidence type="ECO:0000256" key="6">
    <source>
        <dbReference type="ARBA" id="ARBA00047561"/>
    </source>
</evidence>
<protein>
    <recommendedName>
        <fullName evidence="2">precorrin-2 dehydrogenase</fullName>
        <ecNumber evidence="2">1.3.1.76</ecNumber>
    </recommendedName>
</protein>
<evidence type="ECO:0000256" key="1">
    <source>
        <dbReference type="ARBA" id="ARBA00005010"/>
    </source>
</evidence>
<organism evidence="7 8">
    <name type="scientific">Ferrimonas marina</name>
    <dbReference type="NCBI Taxonomy" id="299255"/>
    <lineage>
        <taxon>Bacteria</taxon>
        <taxon>Pseudomonadati</taxon>
        <taxon>Pseudomonadota</taxon>
        <taxon>Gammaproteobacteria</taxon>
        <taxon>Alteromonadales</taxon>
        <taxon>Ferrimonadaceae</taxon>
        <taxon>Ferrimonas</taxon>
    </lineage>
</organism>
<evidence type="ECO:0000313" key="7">
    <source>
        <dbReference type="EMBL" id="SHH34064.1"/>
    </source>
</evidence>
<dbReference type="PANTHER" id="PTHR35330">
    <property type="entry name" value="SIROHEME BIOSYNTHESIS PROTEIN MET8"/>
    <property type="match status" value="1"/>
</dbReference>
<dbReference type="SUPFAM" id="SSF75615">
    <property type="entry name" value="Siroheme synthase middle domains-like"/>
    <property type="match status" value="1"/>
</dbReference>
<dbReference type="GO" id="GO:0043115">
    <property type="term" value="F:precorrin-2 dehydrogenase activity"/>
    <property type="evidence" value="ECO:0007669"/>
    <property type="project" value="UniProtKB-EC"/>
</dbReference>
<comment type="pathway">
    <text evidence="1">Porphyrin-containing compound metabolism; siroheme biosynthesis; sirohydrochlorin from precorrin-2: step 1/1.</text>
</comment>
<keyword evidence="5" id="KW-0627">Porphyrin biosynthesis</keyword>
<dbReference type="NCBIfam" id="TIGR01470">
    <property type="entry name" value="cysG_Nterm"/>
    <property type="match status" value="1"/>
</dbReference>
<keyword evidence="3" id="KW-0560">Oxidoreductase</keyword>
<proteinExistence type="predicted"/>
<dbReference type="Gene3D" id="3.30.160.110">
    <property type="entry name" value="Siroheme synthase, domain 2"/>
    <property type="match status" value="1"/>
</dbReference>
<dbReference type="PANTHER" id="PTHR35330:SF1">
    <property type="entry name" value="SIROHEME BIOSYNTHESIS PROTEIN MET8"/>
    <property type="match status" value="1"/>
</dbReference>
<keyword evidence="4" id="KW-0520">NAD</keyword>
<dbReference type="GO" id="GO:0004325">
    <property type="term" value="F:ferrochelatase activity"/>
    <property type="evidence" value="ECO:0007669"/>
    <property type="project" value="InterPro"/>
</dbReference>
<dbReference type="EMBL" id="FQXG01000002">
    <property type="protein sequence ID" value="SHH34064.1"/>
    <property type="molecule type" value="Genomic_DNA"/>
</dbReference>
<dbReference type="Pfam" id="PF13241">
    <property type="entry name" value="NAD_binding_7"/>
    <property type="match status" value="1"/>
</dbReference>
<dbReference type="Gene3D" id="3.40.50.720">
    <property type="entry name" value="NAD(P)-binding Rossmann-like Domain"/>
    <property type="match status" value="1"/>
</dbReference>
<dbReference type="STRING" id="299255.SAMN02745129_1885"/>
<evidence type="ECO:0000256" key="5">
    <source>
        <dbReference type="ARBA" id="ARBA00023244"/>
    </source>
</evidence>
<evidence type="ECO:0000256" key="2">
    <source>
        <dbReference type="ARBA" id="ARBA00012400"/>
    </source>
</evidence>
<name>A0A1M5S6C9_9GAMM</name>
<dbReference type="SUPFAM" id="SSF51735">
    <property type="entry name" value="NAD(P)-binding Rossmann-fold domains"/>
    <property type="match status" value="1"/>
</dbReference>